<keyword evidence="2" id="KW-0732">Signal</keyword>
<comment type="caution">
    <text evidence="3">The sequence shown here is derived from an EMBL/GenBank/DDBJ whole genome shotgun (WGS) entry which is preliminary data.</text>
</comment>
<evidence type="ECO:0000256" key="2">
    <source>
        <dbReference type="SAM" id="SignalP"/>
    </source>
</evidence>
<evidence type="ECO:0000313" key="3">
    <source>
        <dbReference type="EMBL" id="MEJ5975552.1"/>
    </source>
</evidence>
<feature type="compositionally biased region" description="Low complexity" evidence="1">
    <location>
        <begin position="60"/>
        <end position="69"/>
    </location>
</feature>
<name>A0ABU8RRD8_9SPHN</name>
<gene>
    <name evidence="3" type="ORF">WG901_02810</name>
</gene>
<accession>A0ABU8RRD8</accession>
<feature type="compositionally biased region" description="Pro residues" evidence="1">
    <location>
        <begin position="70"/>
        <end position="80"/>
    </location>
</feature>
<sequence>MSRSAGNSWRVRIAAVAMLLPMLTLGACAKSNDEAMNEKLAAAEAAANKAIAAQKAAENAAAVAAASRPAPAPEPTPPPNALDEGDGSLSSHGEDVAPPSDFSDSSPSGFDPSAQG</sequence>
<reference evidence="3 4" key="1">
    <citation type="submission" date="2024-03" db="EMBL/GenBank/DDBJ databases">
        <authorList>
            <person name="Jo J.-H."/>
        </authorList>
    </citation>
    <scope>NUCLEOTIDE SEQUENCE [LARGE SCALE GENOMIC DNA]</scope>
    <source>
        <strain evidence="3 4">PS1R-30</strain>
    </source>
</reference>
<evidence type="ECO:0000256" key="1">
    <source>
        <dbReference type="SAM" id="MobiDB-lite"/>
    </source>
</evidence>
<feature type="signal peptide" evidence="2">
    <location>
        <begin position="1"/>
        <end position="29"/>
    </location>
</feature>
<evidence type="ECO:0000313" key="4">
    <source>
        <dbReference type="Proteomes" id="UP001361239"/>
    </source>
</evidence>
<dbReference type="Proteomes" id="UP001361239">
    <property type="component" value="Unassembled WGS sequence"/>
</dbReference>
<feature type="chain" id="PRO_5045255323" description="Lipoprotein" evidence="2">
    <location>
        <begin position="30"/>
        <end position="116"/>
    </location>
</feature>
<proteinExistence type="predicted"/>
<protein>
    <recommendedName>
        <fullName evidence="5">Lipoprotein</fullName>
    </recommendedName>
</protein>
<organism evidence="3 4">
    <name type="scientific">Novosphingobium anseongense</name>
    <dbReference type="NCBI Taxonomy" id="3133436"/>
    <lineage>
        <taxon>Bacteria</taxon>
        <taxon>Pseudomonadati</taxon>
        <taxon>Pseudomonadota</taxon>
        <taxon>Alphaproteobacteria</taxon>
        <taxon>Sphingomonadales</taxon>
        <taxon>Sphingomonadaceae</taxon>
        <taxon>Novosphingobium</taxon>
    </lineage>
</organism>
<keyword evidence="4" id="KW-1185">Reference proteome</keyword>
<dbReference type="RefSeq" id="WP_339585494.1">
    <property type="nucleotide sequence ID" value="NZ_JBBHJZ010000001.1"/>
</dbReference>
<dbReference type="EMBL" id="JBBHJZ010000001">
    <property type="protein sequence ID" value="MEJ5975552.1"/>
    <property type="molecule type" value="Genomic_DNA"/>
</dbReference>
<feature type="compositionally biased region" description="Low complexity" evidence="1">
    <location>
        <begin position="98"/>
        <end position="116"/>
    </location>
</feature>
<dbReference type="PROSITE" id="PS51257">
    <property type="entry name" value="PROKAR_LIPOPROTEIN"/>
    <property type="match status" value="1"/>
</dbReference>
<feature type="region of interest" description="Disordered" evidence="1">
    <location>
        <begin position="60"/>
        <end position="116"/>
    </location>
</feature>
<evidence type="ECO:0008006" key="5">
    <source>
        <dbReference type="Google" id="ProtNLM"/>
    </source>
</evidence>